<comment type="caution">
    <text evidence="3">The sequence shown here is derived from an EMBL/GenBank/DDBJ whole genome shotgun (WGS) entry which is preliminary data.</text>
</comment>
<dbReference type="EMBL" id="JAADYS010001736">
    <property type="protein sequence ID" value="KAF4461355.1"/>
    <property type="molecule type" value="Genomic_DNA"/>
</dbReference>
<dbReference type="Proteomes" id="UP000554235">
    <property type="component" value="Unassembled WGS sequence"/>
</dbReference>
<feature type="binding site" evidence="1">
    <location>
        <position position="424"/>
    </location>
    <ligand>
        <name>Zn(2+)</name>
        <dbReference type="ChEBI" id="CHEBI:29105"/>
    </ligand>
</feature>
<evidence type="ECO:0000313" key="3">
    <source>
        <dbReference type="EMBL" id="KAF4461355.1"/>
    </source>
</evidence>
<keyword evidence="1" id="KW-0479">Metal-binding</keyword>
<feature type="binding site" evidence="1">
    <location>
        <position position="309"/>
    </location>
    <ligand>
        <name>Zn(2+)</name>
        <dbReference type="ChEBI" id="CHEBI:29105"/>
    </ligand>
</feature>
<gene>
    <name evidence="3" type="ORF">FALBO_11845</name>
</gene>
<feature type="compositionally biased region" description="Low complexity" evidence="2">
    <location>
        <begin position="195"/>
        <end position="208"/>
    </location>
</feature>
<feature type="region of interest" description="Disordered" evidence="2">
    <location>
        <begin position="160"/>
        <end position="227"/>
    </location>
</feature>
<dbReference type="Gene3D" id="1.20.140.30">
    <property type="entry name" value="MOB kinase activator"/>
    <property type="match status" value="1"/>
</dbReference>
<evidence type="ECO:0000256" key="2">
    <source>
        <dbReference type="SAM" id="MobiDB-lite"/>
    </source>
</evidence>
<dbReference type="AlphaFoldDB" id="A0A8H4P6U1"/>
<evidence type="ECO:0000313" key="4">
    <source>
        <dbReference type="Proteomes" id="UP000554235"/>
    </source>
</evidence>
<protein>
    <submittedName>
        <fullName evidence="3">Maintenance of ploidy mob2</fullName>
    </submittedName>
</protein>
<dbReference type="OrthoDB" id="10261121at2759"/>
<dbReference type="PANTHER" id="PTHR22599">
    <property type="entry name" value="MPS ONE BINDER KINASE ACTIVATOR-LIKE MOB"/>
    <property type="match status" value="1"/>
</dbReference>
<proteinExistence type="predicted"/>
<dbReference type="Pfam" id="PF03637">
    <property type="entry name" value="Mob1_phocein"/>
    <property type="match status" value="2"/>
</dbReference>
<dbReference type="SMART" id="SM01388">
    <property type="entry name" value="Mob1_phocein"/>
    <property type="match status" value="1"/>
</dbReference>
<feature type="binding site" evidence="1">
    <location>
        <position position="314"/>
    </location>
    <ligand>
        <name>Zn(2+)</name>
        <dbReference type="ChEBI" id="CHEBI:29105"/>
    </ligand>
</feature>
<reference evidence="3 4" key="1">
    <citation type="submission" date="2020-01" db="EMBL/GenBank/DDBJ databases">
        <title>Identification and distribution of gene clusters putatively required for synthesis of sphingolipid metabolism inhibitors in phylogenetically diverse species of the filamentous fungus Fusarium.</title>
        <authorList>
            <person name="Kim H.-S."/>
            <person name="Busman M."/>
            <person name="Brown D.W."/>
            <person name="Divon H."/>
            <person name="Uhlig S."/>
            <person name="Proctor R.H."/>
        </authorList>
    </citation>
    <scope>NUCLEOTIDE SEQUENCE [LARGE SCALE GENOMIC DNA]</scope>
    <source>
        <strain evidence="3 4">NRRL 20459</strain>
    </source>
</reference>
<dbReference type="SUPFAM" id="SSF101152">
    <property type="entry name" value="Mob1/phocein"/>
    <property type="match status" value="1"/>
</dbReference>
<dbReference type="InterPro" id="IPR036703">
    <property type="entry name" value="MOB_kinase_act_sf"/>
</dbReference>
<sequence length="502" mass="55529">MFRGCASAWRLLGSYGLKNPLSQTGAAVDIRAWTQHRAASASKRGESTVFTSSPTSRAINTTPGWARTPLATSYPLPFYPEPPATRLSQLLYRTAPHRTALLHPSQRPVLTPSPRLSVLNHVQPLFRHHSVLPHQPNHPNSVESASLCFFSSSAPLLTRPSTSNARFRGGSAKPSSGPQKSPTGSTASQPPPPETSSQGSQSSASLAPKVPPLPNSPSLAQTIGMDDSSGVMGGDDIISSYHLPRPLPLWLNAQYAKHIVKGNFMTLSARPKTVEQGEWIAHQVVEHYRNLWNFVRVLHEKEDDGTSICNSTSCPRMSAGTNHSFTWLNRNREPVELPAYEYMTLMQRWISGKIDDTNIFPTDPSGVSYSHNSAITTTPLSQLSNPGDPEYIGKRSGFPDKFVDICQMIFRQMFRVYAHLYWAHFTEPFYHLNLEKQLNSCFSHFVLTATALDMLKPAELEPMQPLIDLWAANGTFPPESKAYEYANIRAGERLLQLSGVAQ</sequence>
<feature type="binding site" evidence="1">
    <location>
        <position position="419"/>
    </location>
    <ligand>
        <name>Zn(2+)</name>
        <dbReference type="ChEBI" id="CHEBI:29105"/>
    </ligand>
</feature>
<name>A0A8H4P6U1_9HYPO</name>
<accession>A0A8H4P6U1</accession>
<keyword evidence="1" id="KW-0862">Zinc</keyword>
<organism evidence="3 4">
    <name type="scientific">Fusarium albosuccineum</name>
    <dbReference type="NCBI Taxonomy" id="1237068"/>
    <lineage>
        <taxon>Eukaryota</taxon>
        <taxon>Fungi</taxon>
        <taxon>Dikarya</taxon>
        <taxon>Ascomycota</taxon>
        <taxon>Pezizomycotina</taxon>
        <taxon>Sordariomycetes</taxon>
        <taxon>Hypocreomycetidae</taxon>
        <taxon>Hypocreales</taxon>
        <taxon>Nectriaceae</taxon>
        <taxon>Fusarium</taxon>
        <taxon>Fusarium decemcellulare species complex</taxon>
    </lineage>
</organism>
<dbReference type="InterPro" id="IPR005301">
    <property type="entry name" value="MOB_kinase_act_fam"/>
</dbReference>
<keyword evidence="4" id="KW-1185">Reference proteome</keyword>
<feature type="compositionally biased region" description="Polar residues" evidence="2">
    <location>
        <begin position="173"/>
        <end position="184"/>
    </location>
</feature>
<evidence type="ECO:0000256" key="1">
    <source>
        <dbReference type="PIRSR" id="PIRSR605301-1"/>
    </source>
</evidence>